<keyword evidence="3" id="KW-1185">Reference proteome</keyword>
<keyword evidence="1" id="KW-0812">Transmembrane</keyword>
<proteinExistence type="predicted"/>
<accession>A0AAQ3P107</accession>
<name>A0AAQ3P107_VIGMU</name>
<protein>
    <recommendedName>
        <fullName evidence="4">DEAD-box RNA helicase Q domain-containing protein</fullName>
    </recommendedName>
</protein>
<dbReference type="EMBL" id="CP144699">
    <property type="protein sequence ID" value="WVZ19000.1"/>
    <property type="molecule type" value="Genomic_DNA"/>
</dbReference>
<evidence type="ECO:0008006" key="4">
    <source>
        <dbReference type="Google" id="ProtNLM"/>
    </source>
</evidence>
<evidence type="ECO:0000313" key="2">
    <source>
        <dbReference type="EMBL" id="WVZ19000.1"/>
    </source>
</evidence>
<gene>
    <name evidence="2" type="ORF">V8G54_006322</name>
</gene>
<keyword evidence="1" id="KW-0472">Membrane</keyword>
<sequence>MIGGFCTLGMRVQVARARTPFSQCQGSRGGCVAVLRLSMLILGLVSEFGNFFGFLFLVFLMLQLEELESLFSNWILGISCTCFATMEELMGTANDDISSPATLDYGVLLDYGIMGETKDEAYEEELIDYEEEEDKAPDSVGAKVNGEATKKGYVGIHSSGFRDFLLKPELLRAIVDSGFEHPSEGKLSLSFIYSYCFSRLWLWLLLLG</sequence>
<organism evidence="2 3">
    <name type="scientific">Vigna mungo</name>
    <name type="common">Black gram</name>
    <name type="synonym">Phaseolus mungo</name>
    <dbReference type="NCBI Taxonomy" id="3915"/>
    <lineage>
        <taxon>Eukaryota</taxon>
        <taxon>Viridiplantae</taxon>
        <taxon>Streptophyta</taxon>
        <taxon>Embryophyta</taxon>
        <taxon>Tracheophyta</taxon>
        <taxon>Spermatophyta</taxon>
        <taxon>Magnoliopsida</taxon>
        <taxon>eudicotyledons</taxon>
        <taxon>Gunneridae</taxon>
        <taxon>Pentapetalae</taxon>
        <taxon>rosids</taxon>
        <taxon>fabids</taxon>
        <taxon>Fabales</taxon>
        <taxon>Fabaceae</taxon>
        <taxon>Papilionoideae</taxon>
        <taxon>50 kb inversion clade</taxon>
        <taxon>NPAAA clade</taxon>
        <taxon>indigoferoid/millettioid clade</taxon>
        <taxon>Phaseoleae</taxon>
        <taxon>Vigna</taxon>
    </lineage>
</organism>
<feature type="transmembrane region" description="Helical" evidence="1">
    <location>
        <begin position="33"/>
        <end position="62"/>
    </location>
</feature>
<evidence type="ECO:0000256" key="1">
    <source>
        <dbReference type="SAM" id="Phobius"/>
    </source>
</evidence>
<dbReference type="Proteomes" id="UP001374535">
    <property type="component" value="Chromosome 2"/>
</dbReference>
<keyword evidence="1" id="KW-1133">Transmembrane helix</keyword>
<dbReference type="AlphaFoldDB" id="A0AAQ3P107"/>
<reference evidence="2 3" key="1">
    <citation type="journal article" date="2023" name="Life. Sci Alliance">
        <title>Evolutionary insights into 3D genome organization and epigenetic landscape of Vigna mungo.</title>
        <authorList>
            <person name="Junaid A."/>
            <person name="Singh B."/>
            <person name="Bhatia S."/>
        </authorList>
    </citation>
    <scope>NUCLEOTIDE SEQUENCE [LARGE SCALE GENOMIC DNA]</scope>
    <source>
        <strain evidence="2">Urdbean</strain>
    </source>
</reference>
<evidence type="ECO:0000313" key="3">
    <source>
        <dbReference type="Proteomes" id="UP001374535"/>
    </source>
</evidence>